<sequence length="111" mass="12623">MLHARDTSETSEINYEVINQPMLICTFVAILLFGVTSTQTFYYFHRFPSDGYMIRATVAAIWLFEALHSALLVDAVNHSLIEKAGDVVALLYIYHGTSVSLFIPYLSHWCM</sequence>
<accession>A0ACB8BCE8</accession>
<dbReference type="Proteomes" id="UP000790709">
    <property type="component" value="Unassembled WGS sequence"/>
</dbReference>
<dbReference type="EMBL" id="MU266466">
    <property type="protein sequence ID" value="KAH7922985.1"/>
    <property type="molecule type" value="Genomic_DNA"/>
</dbReference>
<proteinExistence type="predicted"/>
<comment type="caution">
    <text evidence="1">The sequence shown here is derived from an EMBL/GenBank/DDBJ whole genome shotgun (WGS) entry which is preliminary data.</text>
</comment>
<evidence type="ECO:0000313" key="2">
    <source>
        <dbReference type="Proteomes" id="UP000790709"/>
    </source>
</evidence>
<keyword evidence="2" id="KW-1185">Reference proteome</keyword>
<protein>
    <submittedName>
        <fullName evidence="1">Uncharacterized protein</fullName>
    </submittedName>
</protein>
<organism evidence="1 2">
    <name type="scientific">Leucogyrophana mollusca</name>
    <dbReference type="NCBI Taxonomy" id="85980"/>
    <lineage>
        <taxon>Eukaryota</taxon>
        <taxon>Fungi</taxon>
        <taxon>Dikarya</taxon>
        <taxon>Basidiomycota</taxon>
        <taxon>Agaricomycotina</taxon>
        <taxon>Agaricomycetes</taxon>
        <taxon>Agaricomycetidae</taxon>
        <taxon>Boletales</taxon>
        <taxon>Boletales incertae sedis</taxon>
        <taxon>Leucogyrophana</taxon>
    </lineage>
</organism>
<gene>
    <name evidence="1" type="ORF">BV22DRAFT_618030</name>
</gene>
<evidence type="ECO:0000313" key="1">
    <source>
        <dbReference type="EMBL" id="KAH7922985.1"/>
    </source>
</evidence>
<reference evidence="1" key="1">
    <citation type="journal article" date="2021" name="New Phytol.">
        <title>Evolutionary innovations through gain and loss of genes in the ectomycorrhizal Boletales.</title>
        <authorList>
            <person name="Wu G."/>
            <person name="Miyauchi S."/>
            <person name="Morin E."/>
            <person name="Kuo A."/>
            <person name="Drula E."/>
            <person name="Varga T."/>
            <person name="Kohler A."/>
            <person name="Feng B."/>
            <person name="Cao Y."/>
            <person name="Lipzen A."/>
            <person name="Daum C."/>
            <person name="Hundley H."/>
            <person name="Pangilinan J."/>
            <person name="Johnson J."/>
            <person name="Barry K."/>
            <person name="LaButti K."/>
            <person name="Ng V."/>
            <person name="Ahrendt S."/>
            <person name="Min B."/>
            <person name="Choi I.G."/>
            <person name="Park H."/>
            <person name="Plett J.M."/>
            <person name="Magnuson J."/>
            <person name="Spatafora J.W."/>
            <person name="Nagy L.G."/>
            <person name="Henrissat B."/>
            <person name="Grigoriev I.V."/>
            <person name="Yang Z.L."/>
            <person name="Xu J."/>
            <person name="Martin F.M."/>
        </authorList>
    </citation>
    <scope>NUCLEOTIDE SEQUENCE</scope>
    <source>
        <strain evidence="1">KUC20120723A-06</strain>
    </source>
</reference>
<name>A0ACB8BCE8_9AGAM</name>